<dbReference type="EMBL" id="UINC01050833">
    <property type="protein sequence ID" value="SVB64272.1"/>
    <property type="molecule type" value="Genomic_DNA"/>
</dbReference>
<organism evidence="1">
    <name type="scientific">marine metagenome</name>
    <dbReference type="NCBI Taxonomy" id="408172"/>
    <lineage>
        <taxon>unclassified sequences</taxon>
        <taxon>metagenomes</taxon>
        <taxon>ecological metagenomes</taxon>
    </lineage>
</organism>
<reference evidence="1" key="1">
    <citation type="submission" date="2018-05" db="EMBL/GenBank/DDBJ databases">
        <authorList>
            <person name="Lanie J.A."/>
            <person name="Ng W.-L."/>
            <person name="Kazmierczak K.M."/>
            <person name="Andrzejewski T.M."/>
            <person name="Davidsen T.M."/>
            <person name="Wayne K.J."/>
            <person name="Tettelin H."/>
            <person name="Glass J.I."/>
            <person name="Rusch D."/>
            <person name="Podicherti R."/>
            <person name="Tsui H.-C.T."/>
            <person name="Winkler M.E."/>
        </authorList>
    </citation>
    <scope>NUCLEOTIDE SEQUENCE</scope>
</reference>
<proteinExistence type="predicted"/>
<protein>
    <submittedName>
        <fullName evidence="1">Uncharacterized protein</fullName>
    </submittedName>
</protein>
<feature type="non-terminal residue" evidence="1">
    <location>
        <position position="1"/>
    </location>
</feature>
<evidence type="ECO:0000313" key="1">
    <source>
        <dbReference type="EMBL" id="SVB64272.1"/>
    </source>
</evidence>
<gene>
    <name evidence="1" type="ORF">METZ01_LOCUS217126</name>
</gene>
<name>A0A382FNS1_9ZZZZ</name>
<accession>A0A382FNS1</accession>
<sequence length="31" mass="3820">KFRVNLRAKQLSWEYKFDCIVYQSHDKINSC</sequence>
<dbReference type="AlphaFoldDB" id="A0A382FNS1"/>